<feature type="transmembrane region" description="Helical" evidence="3">
    <location>
        <begin position="880"/>
        <end position="899"/>
    </location>
</feature>
<keyword evidence="3" id="KW-0472">Membrane</keyword>
<feature type="region of interest" description="Disordered" evidence="2">
    <location>
        <begin position="803"/>
        <end position="856"/>
    </location>
</feature>
<gene>
    <name evidence="4" type="ORF">GT037_009034</name>
</gene>
<evidence type="ECO:0000313" key="4">
    <source>
        <dbReference type="EMBL" id="KAF7673083.1"/>
    </source>
</evidence>
<dbReference type="Proteomes" id="UP000596902">
    <property type="component" value="Unassembled WGS sequence"/>
</dbReference>
<evidence type="ECO:0000256" key="2">
    <source>
        <dbReference type="SAM" id="MobiDB-lite"/>
    </source>
</evidence>
<evidence type="ECO:0000313" key="5">
    <source>
        <dbReference type="Proteomes" id="UP000596902"/>
    </source>
</evidence>
<accession>A0A8H7B5A5</accession>
<dbReference type="EMBL" id="JAAABM010000014">
    <property type="protein sequence ID" value="KAF7673083.1"/>
    <property type="molecule type" value="Genomic_DNA"/>
</dbReference>
<dbReference type="GeneID" id="62207259"/>
<feature type="coiled-coil region" evidence="1">
    <location>
        <begin position="186"/>
        <end position="262"/>
    </location>
</feature>
<organism evidence="4 5">
    <name type="scientific">Alternaria burnsii</name>
    <dbReference type="NCBI Taxonomy" id="1187904"/>
    <lineage>
        <taxon>Eukaryota</taxon>
        <taxon>Fungi</taxon>
        <taxon>Dikarya</taxon>
        <taxon>Ascomycota</taxon>
        <taxon>Pezizomycotina</taxon>
        <taxon>Dothideomycetes</taxon>
        <taxon>Pleosporomycetidae</taxon>
        <taxon>Pleosporales</taxon>
        <taxon>Pleosporineae</taxon>
        <taxon>Pleosporaceae</taxon>
        <taxon>Alternaria</taxon>
        <taxon>Alternaria sect. Alternaria</taxon>
    </lineage>
</organism>
<feature type="compositionally biased region" description="Polar residues" evidence="2">
    <location>
        <begin position="803"/>
        <end position="820"/>
    </location>
</feature>
<feature type="region of interest" description="Disordered" evidence="2">
    <location>
        <begin position="751"/>
        <end position="785"/>
    </location>
</feature>
<evidence type="ECO:0000256" key="1">
    <source>
        <dbReference type="SAM" id="Coils"/>
    </source>
</evidence>
<sequence>MTELSDMVKRPGKKGKKLAAQTKAVECELRQRREKSLGIRMSQFESDSITMLHRRIGDFCCVSLLIQTDMEYVGKLWKRDLDKQHGWQFQAPLRPLKDPAVGDTSALKDPTTLCPLSGRRLALAPKGACLLAGPEAGDGASAGSGDLAFATTKQVPTLKESDLSRRVEQVSNNMSERGETASNQSEQVLRERCAALQQQLNEEYDRAGNLEQKNDKLKDENARYKNEFEKLKREREDTEYALKKSEETLVEEQSTIKTLEARNVKLDHDLALKEAALKDKDNQNANLFADYQQLYANYNDKLGELDDIRVKLLEKKLEFDDLQDQWSTDQKRIADLEAAIQEHEDSNLVAELENDIAGLHAIQEQDSRTIIVKDERISHLEGLLQKEQQRTLHHADEAARTAAASPVDDQRHIGSLGGTLEDEFSSLMLDESDFIDCEPSEYELEIQSLSAVYVAASVTPVAARVPESQIDISQAASVEPRNPAPAPPCSIVVNKAGSTEPVAVKTSIHAIAVSNAASVEPRDPMPVPPSTIDVSEAASTAPKAVRVPEQTTGFYTTLSTSPIEPPRVELSLCDVQDIVSFAPDQPAIAPLNYSLQNVASTEPVEPARVPLSIVDVNHIASYAPDQPAGVPLDYSLQNAASTEPIEPPRAHLSMVDVHDIASYAPKQPAGTLLRLHEQKSVSTEPIEPARDTLAFDDVYDVASFAPKRPASVASTISRHEIADFAPKEPSLPLLTVDVTEAASTRPIARQITSAEFSTQTDAPVTTNNFSTQTDAPTTTESPAQTDAPALTSQLLTHTALATTPIEPSTQITTAKPNNHITPVMVTREIKPVEQTLPEPEPERPNTMTEAQAHTNNDPAEERVIGKTTLVMAPRAKRARFAGWIPILSTVLFAVWSLILQAELATWKNANGVGFGGGHGNVASRSGAHGNGRDLFGDIPIGMNIGNSWVSEQIAQRMSVAMSFLEDWVGIVNEPMY</sequence>
<feature type="compositionally biased region" description="Polar residues" evidence="2">
    <location>
        <begin position="845"/>
        <end position="856"/>
    </location>
</feature>
<protein>
    <submittedName>
        <fullName evidence="4">Uncharacterized protein</fullName>
    </submittedName>
</protein>
<reference evidence="4" key="2">
    <citation type="submission" date="2020-08" db="EMBL/GenBank/DDBJ databases">
        <title>Draft Genome Sequence of Cumin Blight Pathogen Alternaria burnsii.</title>
        <authorList>
            <person name="Feng Z."/>
        </authorList>
    </citation>
    <scope>NUCLEOTIDE SEQUENCE</scope>
    <source>
        <strain evidence="4">CBS107.38</strain>
    </source>
</reference>
<dbReference type="AlphaFoldDB" id="A0A8H7B5A5"/>
<keyword evidence="5" id="KW-1185">Reference proteome</keyword>
<comment type="caution">
    <text evidence="4">The sequence shown here is derived from an EMBL/GenBank/DDBJ whole genome shotgun (WGS) entry which is preliminary data.</text>
</comment>
<feature type="coiled-coil region" evidence="1">
    <location>
        <begin position="305"/>
        <end position="353"/>
    </location>
</feature>
<keyword evidence="3" id="KW-1133">Transmembrane helix</keyword>
<name>A0A8H7B5A5_9PLEO</name>
<keyword evidence="3" id="KW-0812">Transmembrane</keyword>
<reference evidence="4" key="1">
    <citation type="submission" date="2020-01" db="EMBL/GenBank/DDBJ databases">
        <authorList>
            <person name="Feng Z.H.Z."/>
        </authorList>
    </citation>
    <scope>NUCLEOTIDE SEQUENCE</scope>
    <source>
        <strain evidence="4">CBS107.38</strain>
    </source>
</reference>
<keyword evidence="1" id="KW-0175">Coiled coil</keyword>
<evidence type="ECO:0000256" key="3">
    <source>
        <dbReference type="SAM" id="Phobius"/>
    </source>
</evidence>
<dbReference type="RefSeq" id="XP_038783426.1">
    <property type="nucleotide sequence ID" value="XM_038934081.1"/>
</dbReference>
<proteinExistence type="predicted"/>